<name>A0A7U0GCF2_9CAUD</name>
<evidence type="ECO:0000313" key="2">
    <source>
        <dbReference type="Proteomes" id="UP000596355"/>
    </source>
</evidence>
<sequence>MALTGVHACSNGYPHRNGECGFTPLSVRGVSMCQCGGYPATTVQGDCTVCGAGYYETMEEYRAAIPPVDSGRVEKEFPITITAYKKNKEVKVSGIREDSIRAKVDREGNCNLSFEFADNPDRIGYLPCVDWYETECEW</sequence>
<proteinExistence type="predicted"/>
<reference evidence="1 2" key="1">
    <citation type="submission" date="2021-01" db="EMBL/GenBank/DDBJ databases">
        <authorList>
            <person name="Olabode J."/>
            <person name="Purtell M.C."/>
            <person name="Talati K."/>
            <person name="Shaffer C.D."/>
            <person name="Weston-Hafer K.A."/>
            <person name="Garlena R.A."/>
            <person name="Russell D.A."/>
            <person name="Pope W.H."/>
            <person name="Jacobs-Sera D."/>
            <person name="Hatfull G.F."/>
        </authorList>
    </citation>
    <scope>NUCLEOTIDE SEQUENCE [LARGE SCALE GENOMIC DNA]</scope>
</reference>
<accession>A0A7U0GCF2</accession>
<evidence type="ECO:0000313" key="1">
    <source>
        <dbReference type="EMBL" id="QQV92604.1"/>
    </source>
</evidence>
<gene>
    <name evidence="1" type="primary">268</name>
    <name evidence="1" type="ORF">SEA_MEGANTHEEKILLA_268</name>
</gene>
<organism evidence="1 2">
    <name type="scientific">Streptomyces phage MeganTheeKilla</name>
    <dbReference type="NCBI Taxonomy" id="2801897"/>
    <lineage>
        <taxon>Viruses</taxon>
        <taxon>Duplodnaviria</taxon>
        <taxon>Heunggongvirae</taxon>
        <taxon>Uroviricota</taxon>
        <taxon>Caudoviricetes</taxon>
        <taxon>Stanwilliamsviridae</taxon>
        <taxon>Loccivirinae</taxon>
        <taxon>Gilsonvirus</taxon>
        <taxon>Gilsonvirus gilson</taxon>
    </lineage>
</organism>
<protein>
    <submittedName>
        <fullName evidence="1">Uncharacterized protein</fullName>
    </submittedName>
</protein>
<dbReference type="Proteomes" id="UP000596355">
    <property type="component" value="Segment"/>
</dbReference>
<dbReference type="EMBL" id="MW435853">
    <property type="protein sequence ID" value="QQV92604.1"/>
    <property type="molecule type" value="Genomic_DNA"/>
</dbReference>